<dbReference type="InterPro" id="IPR054425">
    <property type="entry name" value="Cdc6_ORC1-like_ATPase_lid"/>
</dbReference>
<dbReference type="SUPFAM" id="SSF46785">
    <property type="entry name" value="Winged helix' DNA-binding domain"/>
    <property type="match status" value="1"/>
</dbReference>
<keyword evidence="4" id="KW-0131">Cell cycle</keyword>
<dbReference type="PANTHER" id="PTHR10763:SF26">
    <property type="entry name" value="CELL DIVISION CONTROL PROTEIN 6 HOMOLOG"/>
    <property type="match status" value="1"/>
</dbReference>
<dbReference type="PANTHER" id="PTHR10763">
    <property type="entry name" value="CELL DIVISION CONTROL PROTEIN 6-RELATED"/>
    <property type="match status" value="1"/>
</dbReference>
<sequence>MAASILGKRSRGAIALEDASPARCTRAKRRAPIIIHNDENENPFTRPTSGKNNHGPHDIDIDELAVDVGAISSIPVKHGKPECRIAVSPDKINSHFKASKPALKVFRDEKPEVSTPRTPRHRDALSKKAPVTPRHRVGLVGKPLTPGTPRTPSTPSNFGLTVYNEARLLFSRNSNPGPLVGREEERAELAKFIKDHVDGHRGGCLYVSGPPGTGKSALVGEVGTGYEGSTSIKYAYVNCMSIKTVADLYSRLIESCCEGTHVSQVKEVERLRNTFLPKSRKGSSFFVILDEIDYLLGLDGDMLCTLFEWSLDPSSALTLIGIANALDLTDRFLPRLKARSLKPHLVPFLPYNAEQITSVITSKLRGLLTQNDEADKNCIPFIHPAAIQFCSKKVAAQTGDLRKAFDICRRAIDLIEAETKSNATKEALQSSPSKTPLVENMNLSSPSTPRSPTKSSPLKSKPAASTLGHLTTTTAPRVTIAHMARVTSSVFGNGSTQRLQSLNLQQKAVLCALSALETQAKQASNPNAGTIFARLGELTPSKKASATAPTLKKLYETYNSLCKRQNLLQALTNTEFRDVVASLETLGLVDAVDGKAGSFALPATPSKRGRGGASFAKGVDERRLSSVVGTKELEKEIEGAGSQILYDILDGGVA</sequence>
<evidence type="ECO:0000313" key="7">
    <source>
        <dbReference type="EMBL" id="KAF2239357.1"/>
    </source>
</evidence>
<dbReference type="InterPro" id="IPR036390">
    <property type="entry name" value="WH_DNA-bd_sf"/>
</dbReference>
<keyword evidence="3" id="KW-0235">DNA replication</keyword>
<evidence type="ECO:0000259" key="6">
    <source>
        <dbReference type="SMART" id="SM00382"/>
    </source>
</evidence>
<dbReference type="GO" id="GO:0033314">
    <property type="term" value="P:mitotic DNA replication checkpoint signaling"/>
    <property type="evidence" value="ECO:0007669"/>
    <property type="project" value="TreeGrafter"/>
</dbReference>
<evidence type="ECO:0000313" key="8">
    <source>
        <dbReference type="Proteomes" id="UP000800092"/>
    </source>
</evidence>
<dbReference type="CDD" id="cd00009">
    <property type="entry name" value="AAA"/>
    <property type="match status" value="1"/>
</dbReference>
<feature type="compositionally biased region" description="Low complexity" evidence="5">
    <location>
        <begin position="443"/>
        <end position="466"/>
    </location>
</feature>
<dbReference type="Proteomes" id="UP000800092">
    <property type="component" value="Unassembled WGS sequence"/>
</dbReference>
<evidence type="ECO:0000256" key="2">
    <source>
        <dbReference type="ARBA" id="ARBA00022618"/>
    </source>
</evidence>
<gene>
    <name evidence="7" type="ORF">EV356DRAFT_557069</name>
</gene>
<dbReference type="InterPro" id="IPR027417">
    <property type="entry name" value="P-loop_NTPase"/>
</dbReference>
<dbReference type="GO" id="GO:0005634">
    <property type="term" value="C:nucleus"/>
    <property type="evidence" value="ECO:0007669"/>
    <property type="project" value="TreeGrafter"/>
</dbReference>
<feature type="compositionally biased region" description="Low complexity" evidence="5">
    <location>
        <begin position="143"/>
        <end position="155"/>
    </location>
</feature>
<feature type="compositionally biased region" description="Polar residues" evidence="5">
    <location>
        <begin position="422"/>
        <end position="434"/>
    </location>
</feature>
<dbReference type="Pfam" id="PF09079">
    <property type="entry name" value="WHD_Cdc6"/>
    <property type="match status" value="1"/>
</dbReference>
<comment type="similarity">
    <text evidence="1">Belongs to the CDC6/cdc18 family.</text>
</comment>
<dbReference type="GO" id="GO:0006270">
    <property type="term" value="P:DNA replication initiation"/>
    <property type="evidence" value="ECO:0007669"/>
    <property type="project" value="TreeGrafter"/>
</dbReference>
<dbReference type="SMART" id="SM00382">
    <property type="entry name" value="AAA"/>
    <property type="match status" value="1"/>
</dbReference>
<dbReference type="InterPro" id="IPR050311">
    <property type="entry name" value="ORC1/CDC6"/>
</dbReference>
<dbReference type="GO" id="GO:0003688">
    <property type="term" value="F:DNA replication origin binding"/>
    <property type="evidence" value="ECO:0007669"/>
    <property type="project" value="TreeGrafter"/>
</dbReference>
<dbReference type="InterPro" id="IPR036388">
    <property type="entry name" value="WH-like_DNA-bd_sf"/>
</dbReference>
<evidence type="ECO:0000256" key="1">
    <source>
        <dbReference type="ARBA" id="ARBA00006184"/>
    </source>
</evidence>
<feature type="region of interest" description="Disordered" evidence="5">
    <location>
        <begin position="109"/>
        <end position="158"/>
    </location>
</feature>
<accession>A0A6A6HMU3</accession>
<dbReference type="InterPro" id="IPR003593">
    <property type="entry name" value="AAA+_ATPase"/>
</dbReference>
<feature type="region of interest" description="Disordered" evidence="5">
    <location>
        <begin position="37"/>
        <end position="58"/>
    </location>
</feature>
<proteinExistence type="inferred from homology"/>
<dbReference type="Gene3D" id="1.10.10.10">
    <property type="entry name" value="Winged helix-like DNA-binding domain superfamily/Winged helix DNA-binding domain"/>
    <property type="match status" value="1"/>
</dbReference>
<evidence type="ECO:0000256" key="5">
    <source>
        <dbReference type="SAM" id="MobiDB-lite"/>
    </source>
</evidence>
<dbReference type="SUPFAM" id="SSF52540">
    <property type="entry name" value="P-loop containing nucleoside triphosphate hydrolases"/>
    <property type="match status" value="1"/>
</dbReference>
<dbReference type="OrthoDB" id="1926878at2759"/>
<dbReference type="InterPro" id="IPR041664">
    <property type="entry name" value="AAA_16"/>
</dbReference>
<dbReference type="Gene3D" id="1.10.8.60">
    <property type="match status" value="1"/>
</dbReference>
<dbReference type="Gene3D" id="3.40.50.300">
    <property type="entry name" value="P-loop containing nucleotide triphosphate hydrolases"/>
    <property type="match status" value="1"/>
</dbReference>
<feature type="domain" description="AAA+ ATPase" evidence="6">
    <location>
        <begin position="201"/>
        <end position="348"/>
    </location>
</feature>
<evidence type="ECO:0000256" key="3">
    <source>
        <dbReference type="ARBA" id="ARBA00022705"/>
    </source>
</evidence>
<name>A0A6A6HMU3_VIRVR</name>
<dbReference type="Pfam" id="PF13191">
    <property type="entry name" value="AAA_16"/>
    <property type="match status" value="1"/>
</dbReference>
<evidence type="ECO:0000256" key="4">
    <source>
        <dbReference type="ARBA" id="ARBA00023306"/>
    </source>
</evidence>
<dbReference type="EMBL" id="ML991773">
    <property type="protein sequence ID" value="KAF2239357.1"/>
    <property type="molecule type" value="Genomic_DNA"/>
</dbReference>
<feature type="compositionally biased region" description="Polar residues" evidence="5">
    <location>
        <begin position="42"/>
        <end position="52"/>
    </location>
</feature>
<organism evidence="7 8">
    <name type="scientific">Viridothelium virens</name>
    <name type="common">Speckled blister lichen</name>
    <name type="synonym">Trypethelium virens</name>
    <dbReference type="NCBI Taxonomy" id="1048519"/>
    <lineage>
        <taxon>Eukaryota</taxon>
        <taxon>Fungi</taxon>
        <taxon>Dikarya</taxon>
        <taxon>Ascomycota</taxon>
        <taxon>Pezizomycotina</taxon>
        <taxon>Dothideomycetes</taxon>
        <taxon>Dothideomycetes incertae sedis</taxon>
        <taxon>Trypetheliales</taxon>
        <taxon>Trypetheliaceae</taxon>
        <taxon>Viridothelium</taxon>
    </lineage>
</organism>
<reference evidence="7" key="1">
    <citation type="journal article" date="2020" name="Stud. Mycol.">
        <title>101 Dothideomycetes genomes: a test case for predicting lifestyles and emergence of pathogens.</title>
        <authorList>
            <person name="Haridas S."/>
            <person name="Albert R."/>
            <person name="Binder M."/>
            <person name="Bloem J."/>
            <person name="Labutti K."/>
            <person name="Salamov A."/>
            <person name="Andreopoulos B."/>
            <person name="Baker S."/>
            <person name="Barry K."/>
            <person name="Bills G."/>
            <person name="Bluhm B."/>
            <person name="Cannon C."/>
            <person name="Castanera R."/>
            <person name="Culley D."/>
            <person name="Daum C."/>
            <person name="Ezra D."/>
            <person name="Gonzalez J."/>
            <person name="Henrissat B."/>
            <person name="Kuo A."/>
            <person name="Liang C."/>
            <person name="Lipzen A."/>
            <person name="Lutzoni F."/>
            <person name="Magnuson J."/>
            <person name="Mondo S."/>
            <person name="Nolan M."/>
            <person name="Ohm R."/>
            <person name="Pangilinan J."/>
            <person name="Park H.-J."/>
            <person name="Ramirez L."/>
            <person name="Alfaro M."/>
            <person name="Sun H."/>
            <person name="Tritt A."/>
            <person name="Yoshinaga Y."/>
            <person name="Zwiers L.-H."/>
            <person name="Turgeon B."/>
            <person name="Goodwin S."/>
            <person name="Spatafora J."/>
            <person name="Crous P."/>
            <person name="Grigoriev I."/>
        </authorList>
    </citation>
    <scope>NUCLEOTIDE SEQUENCE</scope>
    <source>
        <strain evidence="7">Tuck. ex Michener</strain>
    </source>
</reference>
<feature type="region of interest" description="Disordered" evidence="5">
    <location>
        <begin position="422"/>
        <end position="471"/>
    </location>
</feature>
<dbReference type="Pfam" id="PF22606">
    <property type="entry name" value="Cdc6-ORC-like_ATPase_lid"/>
    <property type="match status" value="1"/>
</dbReference>
<protein>
    <submittedName>
        <fullName evidence="7">Cell division control protein Cdc6</fullName>
    </submittedName>
</protein>
<keyword evidence="8" id="KW-1185">Reference proteome</keyword>
<dbReference type="AlphaFoldDB" id="A0A6A6HMU3"/>
<dbReference type="GO" id="GO:0051301">
    <property type="term" value="P:cell division"/>
    <property type="evidence" value="ECO:0007669"/>
    <property type="project" value="UniProtKB-KW"/>
</dbReference>
<dbReference type="FunFam" id="3.40.50.300:FF:000547">
    <property type="entry name" value="Cell division control protein"/>
    <property type="match status" value="1"/>
</dbReference>
<dbReference type="InterPro" id="IPR015163">
    <property type="entry name" value="Cdc6_C"/>
</dbReference>
<keyword evidence="2 7" id="KW-0132">Cell division</keyword>